<organism evidence="1">
    <name type="scientific">viral metagenome</name>
    <dbReference type="NCBI Taxonomy" id="1070528"/>
    <lineage>
        <taxon>unclassified sequences</taxon>
        <taxon>metagenomes</taxon>
        <taxon>organismal metagenomes</taxon>
    </lineage>
</organism>
<protein>
    <submittedName>
        <fullName evidence="1">Uncharacterized protein</fullName>
    </submittedName>
</protein>
<reference evidence="1" key="1">
    <citation type="submission" date="2020-03" db="EMBL/GenBank/DDBJ databases">
        <title>The deep terrestrial virosphere.</title>
        <authorList>
            <person name="Holmfeldt K."/>
            <person name="Nilsson E."/>
            <person name="Simone D."/>
            <person name="Lopez-Fernandez M."/>
            <person name="Wu X."/>
            <person name="de Brujin I."/>
            <person name="Lundin D."/>
            <person name="Andersson A."/>
            <person name="Bertilsson S."/>
            <person name="Dopson M."/>
        </authorList>
    </citation>
    <scope>NUCLEOTIDE SEQUENCE</scope>
    <source>
        <strain evidence="1">MM415B00468</strain>
    </source>
</reference>
<sequence>MHTAHHQTRCPVYLHPASASNPATVRSIQQATGQLVVISCGRTILKPTATPADPFGPFGGDAA</sequence>
<evidence type="ECO:0000313" key="1">
    <source>
        <dbReference type="EMBL" id="QJA64731.1"/>
    </source>
</evidence>
<proteinExistence type="predicted"/>
<gene>
    <name evidence="1" type="ORF">MM415B00468_0018</name>
</gene>
<dbReference type="AlphaFoldDB" id="A0A6M3J6F1"/>
<name>A0A6M3J6F1_9ZZZZ</name>
<dbReference type="EMBL" id="MT141525">
    <property type="protein sequence ID" value="QJA64731.1"/>
    <property type="molecule type" value="Genomic_DNA"/>
</dbReference>
<accession>A0A6M3J6F1</accession>